<accession>A0A1W6P3A7</accession>
<evidence type="ECO:0000256" key="1">
    <source>
        <dbReference type="ARBA" id="ARBA00004651"/>
    </source>
</evidence>
<comment type="subcellular location">
    <subcellularLocation>
        <location evidence="1">Cell membrane</location>
        <topology evidence="1">Multi-pass membrane protein</topology>
    </subcellularLocation>
</comment>
<evidence type="ECO:0000256" key="2">
    <source>
        <dbReference type="ARBA" id="ARBA00006228"/>
    </source>
</evidence>
<evidence type="ECO:0000256" key="4">
    <source>
        <dbReference type="ARBA" id="ARBA00022692"/>
    </source>
</evidence>
<dbReference type="Pfam" id="PF01899">
    <property type="entry name" value="MNHE"/>
    <property type="match status" value="1"/>
</dbReference>
<gene>
    <name evidence="8" type="primary">mnhE</name>
    <name evidence="8" type="ORF">BVG79_p1000183</name>
</gene>
<dbReference type="GO" id="GO:0008324">
    <property type="term" value="F:monoatomic cation transmembrane transporter activity"/>
    <property type="evidence" value="ECO:0007669"/>
    <property type="project" value="InterPro"/>
</dbReference>
<proteinExistence type="inferred from homology"/>
<sequence>MTLFFLNILLAVIWATLWNSFTLLTLAGGFALGFAALWLARGLLAPHYFRAVPAVLALAGFFIVELVKSCILVARDCIAPRPNIHPAIVRMPLDVRSDAEIFLLANLITLTPGTLTLDVAADRSFLLIHAIYATDEAALVAELKAGMEHRVRKVFGT</sequence>
<dbReference type="RefSeq" id="WP_085787548.1">
    <property type="nucleotide sequence ID" value="NZ_CP019938.1"/>
</dbReference>
<dbReference type="KEGG" id="kro:BVG79_p1000183"/>
<keyword evidence="9" id="KW-1185">Reference proteome</keyword>
<comment type="similarity">
    <text evidence="2">Belongs to the CPA3 antiporters (TC 2.A.63) subunit E family.</text>
</comment>
<organism evidence="8 9">
    <name type="scientific">Ketogulonicigenium robustum</name>
    <dbReference type="NCBI Taxonomy" id="92947"/>
    <lineage>
        <taxon>Bacteria</taxon>
        <taxon>Pseudomonadati</taxon>
        <taxon>Pseudomonadota</taxon>
        <taxon>Alphaproteobacteria</taxon>
        <taxon>Rhodobacterales</taxon>
        <taxon>Roseobacteraceae</taxon>
        <taxon>Ketogulonicigenium</taxon>
    </lineage>
</organism>
<dbReference type="OrthoDB" id="9807187at2"/>
<keyword evidence="5 7" id="KW-1133">Transmembrane helix</keyword>
<protein>
    <submittedName>
        <fullName evidence="8">Cation antiporter</fullName>
    </submittedName>
</protein>
<dbReference type="AlphaFoldDB" id="A0A1W6P3A7"/>
<evidence type="ECO:0000256" key="7">
    <source>
        <dbReference type="SAM" id="Phobius"/>
    </source>
</evidence>
<feature type="transmembrane region" description="Helical" evidence="7">
    <location>
        <begin position="51"/>
        <end position="74"/>
    </location>
</feature>
<geneLocation type="plasmid" evidence="8">
    <name>unnamed1</name>
</geneLocation>
<evidence type="ECO:0000256" key="5">
    <source>
        <dbReference type="ARBA" id="ARBA00022989"/>
    </source>
</evidence>
<dbReference type="PANTHER" id="PTHR34584">
    <property type="entry name" value="NA(+)/H(+) ANTIPORTER SUBUNIT E1"/>
    <property type="match status" value="1"/>
</dbReference>
<dbReference type="PANTHER" id="PTHR34584:SF1">
    <property type="entry name" value="NA(+)_H(+) ANTIPORTER SUBUNIT E1"/>
    <property type="match status" value="1"/>
</dbReference>
<reference evidence="8 9" key="1">
    <citation type="submission" date="2017-02" db="EMBL/GenBank/DDBJ databases">
        <title>Ketogulonicigenium robustum SPU B003 Genome sequencing and assembly.</title>
        <authorList>
            <person name="Li Y."/>
            <person name="Liu L."/>
            <person name="Wang C."/>
            <person name="Zhang M."/>
            <person name="Zhang T."/>
            <person name="Zhang Y."/>
        </authorList>
    </citation>
    <scope>NUCLEOTIDE SEQUENCE [LARGE SCALE GENOMIC DNA]</scope>
    <source>
        <strain evidence="8 9">SPU_B003</strain>
        <plasmid evidence="8 9">unnamed1</plasmid>
    </source>
</reference>
<dbReference type="InterPro" id="IPR002758">
    <property type="entry name" value="Cation_antiport_E"/>
</dbReference>
<keyword evidence="8" id="KW-0614">Plasmid</keyword>
<evidence type="ECO:0000256" key="3">
    <source>
        <dbReference type="ARBA" id="ARBA00022475"/>
    </source>
</evidence>
<feature type="transmembrane region" description="Helical" evidence="7">
    <location>
        <begin position="6"/>
        <end position="39"/>
    </location>
</feature>
<evidence type="ECO:0000313" key="8">
    <source>
        <dbReference type="EMBL" id="ARO15985.1"/>
    </source>
</evidence>
<dbReference type="PIRSF" id="PIRSF019239">
    <property type="entry name" value="MrpE"/>
    <property type="match status" value="1"/>
</dbReference>
<evidence type="ECO:0000313" key="9">
    <source>
        <dbReference type="Proteomes" id="UP000242447"/>
    </source>
</evidence>
<evidence type="ECO:0000256" key="6">
    <source>
        <dbReference type="ARBA" id="ARBA00023136"/>
    </source>
</evidence>
<name>A0A1W6P3A7_9RHOB</name>
<keyword evidence="6 7" id="KW-0472">Membrane</keyword>
<keyword evidence="3" id="KW-1003">Cell membrane</keyword>
<dbReference type="GO" id="GO:0005886">
    <property type="term" value="C:plasma membrane"/>
    <property type="evidence" value="ECO:0007669"/>
    <property type="project" value="UniProtKB-SubCell"/>
</dbReference>
<keyword evidence="4 7" id="KW-0812">Transmembrane</keyword>
<dbReference type="EMBL" id="CP019938">
    <property type="protein sequence ID" value="ARO15985.1"/>
    <property type="molecule type" value="Genomic_DNA"/>
</dbReference>
<dbReference type="Proteomes" id="UP000242447">
    <property type="component" value="Plasmid unnamed1"/>
</dbReference>